<reference evidence="2" key="1">
    <citation type="journal article" date="2015" name="Proc. Natl. Acad. Sci. U.S.A.">
        <title>Genome sequencing of adzuki bean (Vigna angularis) provides insight into high starch and low fat accumulation and domestication.</title>
        <authorList>
            <person name="Yang K."/>
            <person name="Tian Z."/>
            <person name="Chen C."/>
            <person name="Luo L."/>
            <person name="Zhao B."/>
            <person name="Wang Z."/>
            <person name="Yu L."/>
            <person name="Li Y."/>
            <person name="Sun Y."/>
            <person name="Li W."/>
            <person name="Chen Y."/>
            <person name="Li Y."/>
            <person name="Zhang Y."/>
            <person name="Ai D."/>
            <person name="Zhao J."/>
            <person name="Shang C."/>
            <person name="Ma Y."/>
            <person name="Wu B."/>
            <person name="Wang M."/>
            <person name="Gao L."/>
            <person name="Sun D."/>
            <person name="Zhang P."/>
            <person name="Guo F."/>
            <person name="Wang W."/>
            <person name="Li Y."/>
            <person name="Wang J."/>
            <person name="Varshney R.K."/>
            <person name="Wang J."/>
            <person name="Ling H.Q."/>
            <person name="Wan P."/>
        </authorList>
    </citation>
    <scope>NUCLEOTIDE SEQUENCE</scope>
    <source>
        <strain evidence="2">cv. Jingnong 6</strain>
    </source>
</reference>
<organism evidence="1 2">
    <name type="scientific">Phaseolus angularis</name>
    <name type="common">Azuki bean</name>
    <name type="synonym">Vigna angularis</name>
    <dbReference type="NCBI Taxonomy" id="3914"/>
    <lineage>
        <taxon>Eukaryota</taxon>
        <taxon>Viridiplantae</taxon>
        <taxon>Streptophyta</taxon>
        <taxon>Embryophyta</taxon>
        <taxon>Tracheophyta</taxon>
        <taxon>Spermatophyta</taxon>
        <taxon>Magnoliopsida</taxon>
        <taxon>eudicotyledons</taxon>
        <taxon>Gunneridae</taxon>
        <taxon>Pentapetalae</taxon>
        <taxon>rosids</taxon>
        <taxon>fabids</taxon>
        <taxon>Fabales</taxon>
        <taxon>Fabaceae</taxon>
        <taxon>Papilionoideae</taxon>
        <taxon>50 kb inversion clade</taxon>
        <taxon>NPAAA clade</taxon>
        <taxon>indigoferoid/millettioid clade</taxon>
        <taxon>Phaseoleae</taxon>
        <taxon>Vigna</taxon>
    </lineage>
</organism>
<sequence>MVLFLFRGGATLVQRSGSRCDGAFTRSSRGGSVRMMRDALEPRKLLRISKMTTSAIINDLLPALTDVTCYMRLTWGIYPLIMDACMHVHLEGGSYLHVASNGGFYVYDAMMEEMMSLTGGDEDECAATMEVGDNGLWSDEDDGGGTMWLTATLARRRAVRMKKKGTEWLKAVRLPSEAKQ</sequence>
<protein>
    <submittedName>
        <fullName evidence="1">Uncharacterized protein</fullName>
    </submittedName>
</protein>
<gene>
    <name evidence="1" type="ORF">LR48_Vigan03g237800</name>
</gene>
<dbReference type="EMBL" id="CM003373">
    <property type="protein sequence ID" value="KOM38996.1"/>
    <property type="molecule type" value="Genomic_DNA"/>
</dbReference>
<name>A0A0L9U8D5_PHAAN</name>
<accession>A0A0L9U8D5</accession>
<proteinExistence type="predicted"/>
<evidence type="ECO:0000313" key="1">
    <source>
        <dbReference type="EMBL" id="KOM38996.1"/>
    </source>
</evidence>
<dbReference type="Proteomes" id="UP000053144">
    <property type="component" value="Chromosome 3"/>
</dbReference>
<evidence type="ECO:0000313" key="2">
    <source>
        <dbReference type="Proteomes" id="UP000053144"/>
    </source>
</evidence>
<dbReference type="Gramene" id="KOM38996">
    <property type="protein sequence ID" value="KOM38996"/>
    <property type="gene ID" value="LR48_Vigan03g237800"/>
</dbReference>
<dbReference type="AlphaFoldDB" id="A0A0L9U8D5"/>